<reference evidence="1" key="1">
    <citation type="journal article" date="2014" name="Front. Microbiol.">
        <title>High frequency of phylogenetically diverse reductive dehalogenase-homologous genes in deep subseafloor sedimentary metagenomes.</title>
        <authorList>
            <person name="Kawai M."/>
            <person name="Futagami T."/>
            <person name="Toyoda A."/>
            <person name="Takaki Y."/>
            <person name="Nishi S."/>
            <person name="Hori S."/>
            <person name="Arai W."/>
            <person name="Tsubouchi T."/>
            <person name="Morono Y."/>
            <person name="Uchiyama I."/>
            <person name="Ito T."/>
            <person name="Fujiyama A."/>
            <person name="Inagaki F."/>
            <person name="Takami H."/>
        </authorList>
    </citation>
    <scope>NUCLEOTIDE SEQUENCE</scope>
    <source>
        <strain evidence="1">Expedition CK06-06</strain>
    </source>
</reference>
<accession>X0S3F4</accession>
<organism evidence="1">
    <name type="scientific">marine sediment metagenome</name>
    <dbReference type="NCBI Taxonomy" id="412755"/>
    <lineage>
        <taxon>unclassified sequences</taxon>
        <taxon>metagenomes</taxon>
        <taxon>ecological metagenomes</taxon>
    </lineage>
</organism>
<sequence>KRRRQAAEARLGVVTAWLASLRTLLPVSAAAAALCLLITLAPLARARGLWAERQVQILEQGEMHYYGLAEQD</sequence>
<proteinExistence type="predicted"/>
<feature type="non-terminal residue" evidence="1">
    <location>
        <position position="1"/>
    </location>
</feature>
<dbReference type="EMBL" id="BARS01005250">
    <property type="protein sequence ID" value="GAF70447.1"/>
    <property type="molecule type" value="Genomic_DNA"/>
</dbReference>
<comment type="caution">
    <text evidence="1">The sequence shown here is derived from an EMBL/GenBank/DDBJ whole genome shotgun (WGS) entry which is preliminary data.</text>
</comment>
<evidence type="ECO:0000313" key="1">
    <source>
        <dbReference type="EMBL" id="GAF70447.1"/>
    </source>
</evidence>
<dbReference type="AlphaFoldDB" id="X0S3F4"/>
<name>X0S3F4_9ZZZZ</name>
<gene>
    <name evidence="1" type="ORF">S01H1_10277</name>
</gene>
<protein>
    <submittedName>
        <fullName evidence="1">Uncharacterized protein</fullName>
    </submittedName>
</protein>